<evidence type="ECO:0000313" key="3">
    <source>
        <dbReference type="Proteomes" id="UP000035682"/>
    </source>
</evidence>
<dbReference type="EMBL" id="LN609528">
    <property type="protein sequence ID" value="CEF61797.1"/>
    <property type="molecule type" value="Genomic_DNA"/>
</dbReference>
<sequence>MLRLPCTRIDVKACELDALIKDLDSYKDKCDSKNAGKRFSNTSMPSPDIKTLLDSKVDPTKETSFQSVETKGPITRSRKHALETDKDL</sequence>
<name>A0A090L117_STRRB</name>
<evidence type="ECO:0000256" key="1">
    <source>
        <dbReference type="SAM" id="MobiDB-lite"/>
    </source>
</evidence>
<dbReference type="Proteomes" id="UP000035682">
    <property type="component" value="Unplaced"/>
</dbReference>
<keyword evidence="3" id="KW-1185">Reference proteome</keyword>
<dbReference type="AlphaFoldDB" id="A0A090L117"/>
<evidence type="ECO:0000313" key="5">
    <source>
        <dbReference type="WormBase" id="SRAE_1000007300"/>
    </source>
</evidence>
<gene>
    <name evidence="2 4 5" type="ORF">SRAE_1000007300</name>
</gene>
<evidence type="ECO:0000313" key="4">
    <source>
        <dbReference type="WBParaSite" id="SRAE_1000007300.1"/>
    </source>
</evidence>
<feature type="region of interest" description="Disordered" evidence="1">
    <location>
        <begin position="33"/>
        <end position="88"/>
    </location>
</feature>
<dbReference type="GeneID" id="36374162"/>
<dbReference type="RefSeq" id="XP_024500999.1">
    <property type="nucleotide sequence ID" value="XM_024646864.1"/>
</dbReference>
<organism evidence="2">
    <name type="scientific">Strongyloides ratti</name>
    <name type="common">Parasitic roundworm</name>
    <dbReference type="NCBI Taxonomy" id="34506"/>
    <lineage>
        <taxon>Eukaryota</taxon>
        <taxon>Metazoa</taxon>
        <taxon>Ecdysozoa</taxon>
        <taxon>Nematoda</taxon>
        <taxon>Chromadorea</taxon>
        <taxon>Rhabditida</taxon>
        <taxon>Tylenchina</taxon>
        <taxon>Panagrolaimomorpha</taxon>
        <taxon>Strongyloidoidea</taxon>
        <taxon>Strongyloididae</taxon>
        <taxon>Strongyloides</taxon>
    </lineage>
</organism>
<accession>A0A090L117</accession>
<dbReference type="WormBase" id="SRAE_1000007300">
    <property type="protein sequence ID" value="SRP11912"/>
    <property type="gene ID" value="WBGene00256667"/>
</dbReference>
<protein>
    <submittedName>
        <fullName evidence="2 4">Uncharacterized protein</fullName>
    </submittedName>
</protein>
<dbReference type="CTD" id="36374162"/>
<proteinExistence type="predicted"/>
<feature type="compositionally biased region" description="Basic and acidic residues" evidence="1">
    <location>
        <begin position="51"/>
        <end position="61"/>
    </location>
</feature>
<evidence type="ECO:0000313" key="2">
    <source>
        <dbReference type="EMBL" id="CEF61797.1"/>
    </source>
</evidence>
<reference evidence="2 3" key="1">
    <citation type="submission" date="2014-09" db="EMBL/GenBank/DDBJ databases">
        <authorList>
            <person name="Martin A.A."/>
        </authorList>
    </citation>
    <scope>NUCLEOTIDE SEQUENCE</scope>
    <source>
        <strain evidence="3">ED321</strain>
        <strain evidence="2">ED321 Heterogonic</strain>
    </source>
</reference>
<dbReference type="WBParaSite" id="SRAE_1000007300.1">
    <property type="protein sequence ID" value="SRAE_1000007300.1"/>
    <property type="gene ID" value="WBGene00256667"/>
</dbReference>
<reference evidence="4" key="2">
    <citation type="submission" date="2020-12" db="UniProtKB">
        <authorList>
            <consortium name="WormBaseParasite"/>
        </authorList>
    </citation>
    <scope>IDENTIFICATION</scope>
</reference>